<reference evidence="4" key="1">
    <citation type="submission" date="2023-05" db="EMBL/GenBank/DDBJ databases">
        <title>Nepenthes gracilis genome sequencing.</title>
        <authorList>
            <person name="Fukushima K."/>
        </authorList>
    </citation>
    <scope>NUCLEOTIDE SEQUENCE</scope>
    <source>
        <strain evidence="4">SING2019-196</strain>
    </source>
</reference>
<dbReference type="GO" id="GO:0008270">
    <property type="term" value="F:zinc ion binding"/>
    <property type="evidence" value="ECO:0007669"/>
    <property type="project" value="UniProtKB-KW"/>
</dbReference>
<feature type="compositionally biased region" description="Polar residues" evidence="2">
    <location>
        <begin position="103"/>
        <end position="112"/>
    </location>
</feature>
<dbReference type="Proteomes" id="UP001279734">
    <property type="component" value="Unassembled WGS sequence"/>
</dbReference>
<evidence type="ECO:0000313" key="5">
    <source>
        <dbReference type="Proteomes" id="UP001279734"/>
    </source>
</evidence>
<evidence type="ECO:0000313" key="4">
    <source>
        <dbReference type="EMBL" id="GMH14054.1"/>
    </source>
</evidence>
<feature type="region of interest" description="Disordered" evidence="2">
    <location>
        <begin position="1"/>
        <end position="31"/>
    </location>
</feature>
<name>A0AAD3XRI8_NEPGR</name>
<keyword evidence="1" id="KW-0862">Zinc</keyword>
<dbReference type="PROSITE" id="PS50158">
    <property type="entry name" value="ZF_CCHC"/>
    <property type="match status" value="1"/>
</dbReference>
<evidence type="ECO:0000259" key="3">
    <source>
        <dbReference type="PROSITE" id="PS50158"/>
    </source>
</evidence>
<dbReference type="AlphaFoldDB" id="A0AAD3XRI8"/>
<keyword evidence="5" id="KW-1185">Reference proteome</keyword>
<dbReference type="PANTHER" id="PTHR34222">
    <property type="entry name" value="GAG_PRE-INTEGRS DOMAIN-CONTAINING PROTEIN"/>
    <property type="match status" value="1"/>
</dbReference>
<accession>A0AAD3XRI8</accession>
<dbReference type="Pfam" id="PF14223">
    <property type="entry name" value="Retrotran_gag_2"/>
    <property type="match status" value="1"/>
</dbReference>
<evidence type="ECO:0000256" key="1">
    <source>
        <dbReference type="PROSITE-ProRule" id="PRU00047"/>
    </source>
</evidence>
<dbReference type="InterPro" id="IPR001878">
    <property type="entry name" value="Znf_CCHC"/>
</dbReference>
<keyword evidence="1" id="KW-0863">Zinc-finger</keyword>
<dbReference type="GO" id="GO:0003676">
    <property type="term" value="F:nucleic acid binding"/>
    <property type="evidence" value="ECO:0007669"/>
    <property type="project" value="InterPro"/>
</dbReference>
<feature type="compositionally biased region" description="Basic and acidic residues" evidence="2">
    <location>
        <begin position="1"/>
        <end position="13"/>
    </location>
</feature>
<feature type="domain" description="CCHC-type" evidence="3">
    <location>
        <begin position="147"/>
        <end position="160"/>
    </location>
</feature>
<dbReference type="PANTHER" id="PTHR34222:SF79">
    <property type="entry name" value="RETROVIRUS-RELATED POL POLYPROTEIN FROM TRANSPOSON TNT 1-94"/>
    <property type="match status" value="1"/>
</dbReference>
<gene>
    <name evidence="4" type="ORF">Nepgr_015895</name>
</gene>
<organism evidence="4 5">
    <name type="scientific">Nepenthes gracilis</name>
    <name type="common">Slender pitcher plant</name>
    <dbReference type="NCBI Taxonomy" id="150966"/>
    <lineage>
        <taxon>Eukaryota</taxon>
        <taxon>Viridiplantae</taxon>
        <taxon>Streptophyta</taxon>
        <taxon>Embryophyta</taxon>
        <taxon>Tracheophyta</taxon>
        <taxon>Spermatophyta</taxon>
        <taxon>Magnoliopsida</taxon>
        <taxon>eudicotyledons</taxon>
        <taxon>Gunneridae</taxon>
        <taxon>Pentapetalae</taxon>
        <taxon>Caryophyllales</taxon>
        <taxon>Nepenthaceae</taxon>
        <taxon>Nepenthes</taxon>
    </lineage>
</organism>
<comment type="caution">
    <text evidence="4">The sequence shown here is derived from an EMBL/GenBank/DDBJ whole genome shotgun (WGS) entry which is preliminary data.</text>
</comment>
<sequence length="289" mass="33290">MTEKTGQDKRDLANRTIKSAGGQHSSRSYRRRELEKHLDEFNWILTRCLASDEKINEEDKALVLLASLPATYDHIVTTLLFGKDTLKLDEVIASLLMNESRRSQGTPSSSHSEVLVIESRGRSRSCHQKPEEKSRSKSRSRYQNLECHHCSKKGHIKKHCFKWKRENTEKEKGDKGRGGNALRLKESQVEISVDMSRRGGKLDRSRIRNISRCGQRRYYSVTNNGTKLLSRMHHVPDIRLNVISPADWMMRGYRNTLCEGEWKLTEGPLSQQREVLRSQSDGVRAMAEI</sequence>
<feature type="region of interest" description="Disordered" evidence="2">
    <location>
        <begin position="100"/>
        <end position="143"/>
    </location>
</feature>
<proteinExistence type="predicted"/>
<protein>
    <recommendedName>
        <fullName evidence="3">CCHC-type domain-containing protein</fullName>
    </recommendedName>
</protein>
<evidence type="ECO:0000256" key="2">
    <source>
        <dbReference type="SAM" id="MobiDB-lite"/>
    </source>
</evidence>
<dbReference type="EMBL" id="BSYO01000013">
    <property type="protein sequence ID" value="GMH14054.1"/>
    <property type="molecule type" value="Genomic_DNA"/>
</dbReference>
<keyword evidence="1" id="KW-0479">Metal-binding</keyword>